<dbReference type="InterPro" id="IPR023214">
    <property type="entry name" value="HAD_sf"/>
</dbReference>
<dbReference type="GO" id="GO:0008967">
    <property type="term" value="F:phosphoglycolate phosphatase activity"/>
    <property type="evidence" value="ECO:0007669"/>
    <property type="project" value="TreeGrafter"/>
</dbReference>
<keyword evidence="2" id="KW-0460">Magnesium</keyword>
<dbReference type="InterPro" id="IPR036412">
    <property type="entry name" value="HAD-like_sf"/>
</dbReference>
<gene>
    <name evidence="2" type="primary">phnX</name>
    <name evidence="3" type="ORF">GT003_00150</name>
</gene>
<dbReference type="GO" id="GO:0050194">
    <property type="term" value="F:phosphonoacetaldehyde hydrolase activity"/>
    <property type="evidence" value="ECO:0007669"/>
    <property type="project" value="UniProtKB-UniRule"/>
</dbReference>
<name>A0A7X4YJ85_9BACL</name>
<organism evidence="3 4">
    <name type="scientific">Paenibacillus sacheonensis</name>
    <dbReference type="NCBI Taxonomy" id="742054"/>
    <lineage>
        <taxon>Bacteria</taxon>
        <taxon>Bacillati</taxon>
        <taxon>Bacillota</taxon>
        <taxon>Bacilli</taxon>
        <taxon>Bacillales</taxon>
        <taxon>Paenibacillaceae</taxon>
        <taxon>Paenibacillus</taxon>
    </lineage>
</organism>
<evidence type="ECO:0000313" key="3">
    <source>
        <dbReference type="EMBL" id="NBC67402.1"/>
    </source>
</evidence>
<dbReference type="OrthoDB" id="5504491at2"/>
<keyword evidence="1 2" id="KW-0704">Schiff base</keyword>
<evidence type="ECO:0000256" key="2">
    <source>
        <dbReference type="HAMAP-Rule" id="MF_01375"/>
    </source>
</evidence>
<feature type="active site" description="Nucleophile" evidence="2">
    <location>
        <position position="10"/>
    </location>
</feature>
<comment type="catalytic activity">
    <reaction evidence="2">
        <text>phosphonoacetaldehyde + H2O = acetaldehyde + phosphate + H(+)</text>
        <dbReference type="Rhea" id="RHEA:18905"/>
        <dbReference type="ChEBI" id="CHEBI:15343"/>
        <dbReference type="ChEBI" id="CHEBI:15377"/>
        <dbReference type="ChEBI" id="CHEBI:15378"/>
        <dbReference type="ChEBI" id="CHEBI:43474"/>
        <dbReference type="ChEBI" id="CHEBI:58383"/>
        <dbReference type="EC" id="3.11.1.1"/>
    </reaction>
</comment>
<dbReference type="InterPro" id="IPR050155">
    <property type="entry name" value="HAD-like_hydrolase_sf"/>
</dbReference>
<dbReference type="EMBL" id="JAAAMU010000001">
    <property type="protein sequence ID" value="NBC67402.1"/>
    <property type="molecule type" value="Genomic_DNA"/>
</dbReference>
<feature type="binding site" evidence="2">
    <location>
        <position position="10"/>
    </location>
    <ligand>
        <name>Mg(2+)</name>
        <dbReference type="ChEBI" id="CHEBI:18420"/>
    </ligand>
</feature>
<comment type="function">
    <text evidence="2">Involved in phosphonate degradation.</text>
</comment>
<evidence type="ECO:0000256" key="1">
    <source>
        <dbReference type="ARBA" id="ARBA00023270"/>
    </source>
</evidence>
<proteinExistence type="inferred from homology"/>
<dbReference type="InterPro" id="IPR006323">
    <property type="entry name" value="Phosphonoacetald_hydro"/>
</dbReference>
<dbReference type="PANTHER" id="PTHR43434">
    <property type="entry name" value="PHOSPHOGLYCOLATE PHOSPHATASE"/>
    <property type="match status" value="1"/>
</dbReference>
<dbReference type="HAMAP" id="MF_01375">
    <property type="entry name" value="PhnX"/>
    <property type="match status" value="1"/>
</dbReference>
<dbReference type="AlphaFoldDB" id="A0A7X4YJ85"/>
<comment type="similarity">
    <text evidence="2">Belongs to the HAD-like hydrolase superfamily. PhnX family.</text>
</comment>
<dbReference type="SFLD" id="SFLDS00003">
    <property type="entry name" value="Haloacid_Dehalogenase"/>
    <property type="match status" value="1"/>
</dbReference>
<comment type="cofactor">
    <cofactor evidence="2">
        <name>Mg(2+)</name>
        <dbReference type="ChEBI" id="CHEBI:18420"/>
    </cofactor>
    <text evidence="2">Binds 1 Mg(2+) ion per subunit.</text>
</comment>
<dbReference type="GO" id="GO:0006281">
    <property type="term" value="P:DNA repair"/>
    <property type="evidence" value="ECO:0007669"/>
    <property type="project" value="TreeGrafter"/>
</dbReference>
<dbReference type="RefSeq" id="WP_161693167.1">
    <property type="nucleotide sequence ID" value="NZ_JAAAMU010000001.1"/>
</dbReference>
<dbReference type="NCBIfam" id="TIGR01422">
    <property type="entry name" value="phosphonatase"/>
    <property type="match status" value="1"/>
</dbReference>
<reference evidence="3 4" key="1">
    <citation type="submission" date="2020-01" db="EMBL/GenBank/DDBJ databases">
        <title>Paenibacillus soybeanensis sp. nov. isolated from the nodules of soybean (Glycine max(L.) Merr).</title>
        <authorList>
            <person name="Wang H."/>
        </authorList>
    </citation>
    <scope>NUCLEOTIDE SEQUENCE [LARGE SCALE GENOMIC DNA]</scope>
    <source>
        <strain evidence="3 4">DSM 23054</strain>
    </source>
</reference>
<keyword evidence="4" id="KW-1185">Reference proteome</keyword>
<sequence length="281" mass="30697">MTKINGIIMDWAGTAVDYGCMAPVHVFLEIFREIGIEPTMEEVRAPMGYLKWDHIKTMLDLPRIGEAFRAAHGRPHDDGDVDRLHDRFEPKLLSILHRFADPLPAVRETMDRLRRGGYAIGATTGYNDAMMSIVAKVAEENGYAPDYWLTPDAVGGKGRPLPYMIFVNMIHLNMGLPQEVVKIGDTASDMQEARNAGVWAVGVVRGSSMLGLTEREADDMDPAELAARIAQAKQSFLESGAHAVIEVISELPAVIEAIDRSLAKGGRPGGIESLHENGGGH</sequence>
<dbReference type="GO" id="GO:0000287">
    <property type="term" value="F:magnesium ion binding"/>
    <property type="evidence" value="ECO:0007669"/>
    <property type="project" value="UniProtKB-UniRule"/>
</dbReference>
<dbReference type="PANTHER" id="PTHR43434:SF19">
    <property type="entry name" value="PHOSPHONOACETALDEHYDE HYDROLASE"/>
    <property type="match status" value="1"/>
</dbReference>
<evidence type="ECO:0000313" key="4">
    <source>
        <dbReference type="Proteomes" id="UP000558113"/>
    </source>
</evidence>
<dbReference type="Gene3D" id="1.10.150.240">
    <property type="entry name" value="Putative phosphatase, domain 2"/>
    <property type="match status" value="1"/>
</dbReference>
<protein>
    <recommendedName>
        <fullName evidence="2">Phosphonoacetaldehyde hydrolase</fullName>
        <shortName evidence="2">Phosphonatase</shortName>
        <ecNumber evidence="2">3.11.1.1</ecNumber>
    </recommendedName>
    <alternativeName>
        <fullName evidence="2">Phosphonoacetaldehyde phosphonohydrolase</fullName>
    </alternativeName>
</protein>
<dbReference type="EC" id="3.11.1.1" evidence="2"/>
<dbReference type="GO" id="GO:0019700">
    <property type="term" value="P:organic phosphonate catabolic process"/>
    <property type="evidence" value="ECO:0007669"/>
    <property type="project" value="InterPro"/>
</dbReference>
<accession>A0A7X4YJ85</accession>
<keyword evidence="2" id="KW-0479">Metal-binding</keyword>
<keyword evidence="2 3" id="KW-0378">Hydrolase</keyword>
<dbReference type="Proteomes" id="UP000558113">
    <property type="component" value="Unassembled WGS sequence"/>
</dbReference>
<dbReference type="Pfam" id="PF00702">
    <property type="entry name" value="Hydrolase"/>
    <property type="match status" value="1"/>
</dbReference>
<dbReference type="InterPro" id="IPR023198">
    <property type="entry name" value="PGP-like_dom2"/>
</dbReference>
<dbReference type="SFLD" id="SFLDG01129">
    <property type="entry name" value="C1.5:_HAD__Beta-PGM__Phosphata"/>
    <property type="match status" value="1"/>
</dbReference>
<comment type="caution">
    <text evidence="3">The sequence shown here is derived from an EMBL/GenBank/DDBJ whole genome shotgun (WGS) entry which is preliminary data.</text>
</comment>
<feature type="active site" description="Schiff-base intermediate with substrate" evidence="2">
    <location>
        <position position="51"/>
    </location>
</feature>
<comment type="subunit">
    <text evidence="2">Homodimer.</text>
</comment>
<feature type="binding site" evidence="2">
    <location>
        <position position="12"/>
    </location>
    <ligand>
        <name>Mg(2+)</name>
        <dbReference type="ChEBI" id="CHEBI:18420"/>
    </ligand>
</feature>
<dbReference type="GO" id="GO:0005829">
    <property type="term" value="C:cytosol"/>
    <property type="evidence" value="ECO:0007669"/>
    <property type="project" value="TreeGrafter"/>
</dbReference>
<dbReference type="SUPFAM" id="SSF56784">
    <property type="entry name" value="HAD-like"/>
    <property type="match status" value="1"/>
</dbReference>
<feature type="binding site" evidence="2">
    <location>
        <position position="185"/>
    </location>
    <ligand>
        <name>Mg(2+)</name>
        <dbReference type="ChEBI" id="CHEBI:18420"/>
    </ligand>
</feature>
<dbReference type="Gene3D" id="3.40.50.1000">
    <property type="entry name" value="HAD superfamily/HAD-like"/>
    <property type="match status" value="1"/>
</dbReference>